<dbReference type="Proteomes" id="UP000635384">
    <property type="component" value="Unassembled WGS sequence"/>
</dbReference>
<dbReference type="InterPro" id="IPR011051">
    <property type="entry name" value="RmlC_Cupin_sf"/>
</dbReference>
<dbReference type="InterPro" id="IPR014710">
    <property type="entry name" value="RmlC-like_jellyroll"/>
</dbReference>
<proteinExistence type="predicted"/>
<dbReference type="InterPro" id="IPR010424">
    <property type="entry name" value="EutQ"/>
</dbReference>
<gene>
    <name evidence="1" type="ORF">IB285_10175</name>
</gene>
<protein>
    <recommendedName>
        <fullName evidence="3">(S)-ureidoglycine aminohydrolase cupin domain-containing protein</fullName>
    </recommendedName>
</protein>
<dbReference type="EMBL" id="JACXLC010000001">
    <property type="protein sequence ID" value="MBD2842624.1"/>
    <property type="molecule type" value="Genomic_DNA"/>
</dbReference>
<dbReference type="Gene3D" id="2.60.120.10">
    <property type="entry name" value="Jelly Rolls"/>
    <property type="match status" value="1"/>
</dbReference>
<evidence type="ECO:0000313" key="2">
    <source>
        <dbReference type="Proteomes" id="UP000635384"/>
    </source>
</evidence>
<dbReference type="Pfam" id="PF06249">
    <property type="entry name" value="EutQ"/>
    <property type="match status" value="1"/>
</dbReference>
<comment type="caution">
    <text evidence="1">The sequence shown here is derived from an EMBL/GenBank/DDBJ whole genome shotgun (WGS) entry which is preliminary data.</text>
</comment>
<evidence type="ECO:0000313" key="1">
    <source>
        <dbReference type="EMBL" id="MBD2842624.1"/>
    </source>
</evidence>
<sequence length="151" mass="17407">MEPITWSKFSHYHYDPTDLEDEPDLEFPFVPGSRFRAVCTGIDEPALQLNLEDFYKGEDIPWTLGHDEAHYVLQGECEIEYHLPPLMIETGKVVVKEGSSYFLPRGCRVVWRVLSDEPFRHLCFCYPNPSYPIPVARSKQAELAAEANKDD</sequence>
<evidence type="ECO:0008006" key="3">
    <source>
        <dbReference type="Google" id="ProtNLM"/>
    </source>
</evidence>
<accession>A0ABR8KRQ8</accession>
<name>A0ABR8KRQ8_9SPHN</name>
<organism evidence="1 2">
    <name type="scientific">Erythrobacter rubeus</name>
    <dbReference type="NCBI Taxonomy" id="2760803"/>
    <lineage>
        <taxon>Bacteria</taxon>
        <taxon>Pseudomonadati</taxon>
        <taxon>Pseudomonadota</taxon>
        <taxon>Alphaproteobacteria</taxon>
        <taxon>Sphingomonadales</taxon>
        <taxon>Erythrobacteraceae</taxon>
        <taxon>Erythrobacter/Porphyrobacter group</taxon>
        <taxon>Erythrobacter</taxon>
    </lineage>
</organism>
<reference evidence="1 2" key="1">
    <citation type="submission" date="2020-09" db="EMBL/GenBank/DDBJ databases">
        <authorList>
            <person name="Yoon J.-W."/>
        </authorList>
    </citation>
    <scope>NUCLEOTIDE SEQUENCE [LARGE SCALE GENOMIC DNA]</scope>
    <source>
        <strain evidence="1 2">KMU-140</strain>
    </source>
</reference>
<dbReference type="SUPFAM" id="SSF51182">
    <property type="entry name" value="RmlC-like cupins"/>
    <property type="match status" value="1"/>
</dbReference>
<dbReference type="RefSeq" id="WP_190788070.1">
    <property type="nucleotide sequence ID" value="NZ_JACXLC010000001.1"/>
</dbReference>
<keyword evidence="2" id="KW-1185">Reference proteome</keyword>